<proteinExistence type="predicted"/>
<dbReference type="Pfam" id="PF10612">
    <property type="entry name" value="Spore-coat_CotZ"/>
    <property type="match status" value="1"/>
</dbReference>
<protein>
    <submittedName>
        <fullName evidence="1">CotY/CotZ family spore coat protein</fullName>
    </submittedName>
</protein>
<dbReference type="InterPro" id="IPR019593">
    <property type="entry name" value="Spore_coat_protein_Z/Y"/>
</dbReference>
<gene>
    <name evidence="1" type="ORF">ACFQ38_04030</name>
</gene>
<dbReference type="EMBL" id="JBHTLT010000020">
    <property type="protein sequence ID" value="MFD1204296.1"/>
    <property type="molecule type" value="Genomic_DNA"/>
</dbReference>
<evidence type="ECO:0000313" key="1">
    <source>
        <dbReference type="EMBL" id="MFD1204296.1"/>
    </source>
</evidence>
<keyword evidence="2" id="KW-1185">Reference proteome</keyword>
<dbReference type="RefSeq" id="WP_336823953.1">
    <property type="nucleotide sequence ID" value="NZ_JBHTLT010000020.1"/>
</dbReference>
<reference evidence="2" key="1">
    <citation type="journal article" date="2019" name="Int. J. Syst. Evol. Microbiol.">
        <title>The Global Catalogue of Microorganisms (GCM) 10K type strain sequencing project: providing services to taxonomists for standard genome sequencing and annotation.</title>
        <authorList>
            <consortium name="The Broad Institute Genomics Platform"/>
            <consortium name="The Broad Institute Genome Sequencing Center for Infectious Disease"/>
            <person name="Wu L."/>
            <person name="Ma J."/>
        </authorList>
    </citation>
    <scope>NUCLEOTIDE SEQUENCE [LARGE SCALE GENOMIC DNA]</scope>
    <source>
        <strain evidence="2">CCUG 53915</strain>
    </source>
</reference>
<evidence type="ECO:0000313" key="2">
    <source>
        <dbReference type="Proteomes" id="UP001597231"/>
    </source>
</evidence>
<dbReference type="Proteomes" id="UP001597231">
    <property type="component" value="Unassembled WGS sequence"/>
</dbReference>
<keyword evidence="1" id="KW-0167">Capsid protein</keyword>
<accession>A0ABW3TU54</accession>
<sequence>MKNCCLCEELHTLLEEQETLSKLHSTFQFVCALKKLDTIPFMLQTAGEHTPFAAILNRGSTPYFRLEELISNCCARLRLLKPIDMIGQQTLHMNDLFALRKTDHCIIVNICCFCAITPLSPELLIRPLPIVESKS</sequence>
<organism evidence="1 2">
    <name type="scientific">Sporosarcina contaminans</name>
    <dbReference type="NCBI Taxonomy" id="633403"/>
    <lineage>
        <taxon>Bacteria</taxon>
        <taxon>Bacillati</taxon>
        <taxon>Bacillota</taxon>
        <taxon>Bacilli</taxon>
        <taxon>Bacillales</taxon>
        <taxon>Caryophanaceae</taxon>
        <taxon>Sporosarcina</taxon>
    </lineage>
</organism>
<keyword evidence="1" id="KW-0946">Virion</keyword>
<comment type="caution">
    <text evidence="1">The sequence shown here is derived from an EMBL/GenBank/DDBJ whole genome shotgun (WGS) entry which is preliminary data.</text>
</comment>
<name>A0ABW3TU54_9BACL</name>